<dbReference type="EMBL" id="KN847475">
    <property type="protein sequence ID" value="KIX09471.1"/>
    <property type="molecule type" value="Genomic_DNA"/>
</dbReference>
<name>A0A0D2J1B3_9EURO</name>
<dbReference type="RefSeq" id="XP_013276607.1">
    <property type="nucleotide sequence ID" value="XM_013421153.1"/>
</dbReference>
<protein>
    <recommendedName>
        <fullName evidence="4">Transcription factor domain-containing protein</fullName>
    </recommendedName>
</protein>
<proteinExistence type="predicted"/>
<gene>
    <name evidence="2" type="ORF">Z518_00551</name>
</gene>
<organism evidence="2 3">
    <name type="scientific">Rhinocladiella mackenziei CBS 650.93</name>
    <dbReference type="NCBI Taxonomy" id="1442369"/>
    <lineage>
        <taxon>Eukaryota</taxon>
        <taxon>Fungi</taxon>
        <taxon>Dikarya</taxon>
        <taxon>Ascomycota</taxon>
        <taxon>Pezizomycotina</taxon>
        <taxon>Eurotiomycetes</taxon>
        <taxon>Chaetothyriomycetidae</taxon>
        <taxon>Chaetothyriales</taxon>
        <taxon>Herpotrichiellaceae</taxon>
        <taxon>Rhinocladiella</taxon>
    </lineage>
</organism>
<keyword evidence="3" id="KW-1185">Reference proteome</keyword>
<evidence type="ECO:0000313" key="3">
    <source>
        <dbReference type="Proteomes" id="UP000053617"/>
    </source>
</evidence>
<dbReference type="Proteomes" id="UP000053617">
    <property type="component" value="Unassembled WGS sequence"/>
</dbReference>
<reference evidence="2 3" key="1">
    <citation type="submission" date="2015-01" db="EMBL/GenBank/DDBJ databases">
        <title>The Genome Sequence of Rhinocladiella mackenzie CBS 650.93.</title>
        <authorList>
            <consortium name="The Broad Institute Genomics Platform"/>
            <person name="Cuomo C."/>
            <person name="de Hoog S."/>
            <person name="Gorbushina A."/>
            <person name="Stielow B."/>
            <person name="Teixiera M."/>
            <person name="Abouelleil A."/>
            <person name="Chapman S.B."/>
            <person name="Priest M."/>
            <person name="Young S.K."/>
            <person name="Wortman J."/>
            <person name="Nusbaum C."/>
            <person name="Birren B."/>
        </authorList>
    </citation>
    <scope>NUCLEOTIDE SEQUENCE [LARGE SCALE GENOMIC DNA]</scope>
    <source>
        <strain evidence="2 3">CBS 650.93</strain>
    </source>
</reference>
<dbReference type="InterPro" id="IPR021858">
    <property type="entry name" value="Fun_TF"/>
</dbReference>
<evidence type="ECO:0008006" key="4">
    <source>
        <dbReference type="Google" id="ProtNLM"/>
    </source>
</evidence>
<dbReference type="OrthoDB" id="4159781at2759"/>
<feature type="compositionally biased region" description="Low complexity" evidence="1">
    <location>
        <begin position="526"/>
        <end position="539"/>
    </location>
</feature>
<dbReference type="Pfam" id="PF11951">
    <property type="entry name" value="Fungal_trans_2"/>
    <property type="match status" value="1"/>
</dbReference>
<sequence length="587" mass="66599">MATSSERTTTPFTFLYYDTPKHGASHRRTVKSHISSKYRTAIRQQTKPRYALPRRSSFEDDGFRHPISTPMRRTKKTTHVMRQNEVVKLSQRPIPLLLETGFSGTRVDPFNSFPGQQTPCVTNAIDFYTHVISPLQEPLLLAFNMVNPMMTWMFPLILQHESAFHGAVALSQAYFEKSQAPTAMPSEEILFHRRKAVSVLRDELSNLKGAPNDGALMTVLALASFDVLYRKDSTANSKAVALMVALKGGLDNLEGRGLIKAFLIQIDYFWMLETGMESVFPFSKRKRQRAYPQHPFNADILSLIASLPPGFAALARQSSLRIDVLQILSRVGKFLHSQTSNCPLPIERDPIPEDQQYPDIFDACSCLHSSASTVHSLEKNICLAIILFSFNIHSQARSSSKLTAFRGSRQELTRSLPFTSRRNPEERYCLVWIWMIVIGSWQWDLDLSQDGLSKCRSFFDNFEEARSWNRIESAMHQFFWYEPLAKGWKASWQQVLGSYQRMNQWDMHLQSTDITSPPKINRSARESTPTSTSSAATMTEDGLGGFNIPERTRLASPATGGEKSEGARQATTLPPMLTLDTYVEWIY</sequence>
<evidence type="ECO:0000256" key="1">
    <source>
        <dbReference type="SAM" id="MobiDB-lite"/>
    </source>
</evidence>
<dbReference type="HOGENOM" id="CLU_472533_0_0_1"/>
<dbReference type="PANTHER" id="PTHR37540:SF5">
    <property type="entry name" value="TRANSCRIPTION FACTOR DOMAIN-CONTAINING PROTEIN"/>
    <property type="match status" value="1"/>
</dbReference>
<dbReference type="GeneID" id="25288622"/>
<dbReference type="VEuPathDB" id="FungiDB:Z518_00551"/>
<feature type="region of interest" description="Disordered" evidence="1">
    <location>
        <begin position="512"/>
        <end position="572"/>
    </location>
</feature>
<dbReference type="AlphaFoldDB" id="A0A0D2J1B3"/>
<dbReference type="PANTHER" id="PTHR37540">
    <property type="entry name" value="TRANSCRIPTION FACTOR (ACR-2), PUTATIVE-RELATED-RELATED"/>
    <property type="match status" value="1"/>
</dbReference>
<evidence type="ECO:0000313" key="2">
    <source>
        <dbReference type="EMBL" id="KIX09471.1"/>
    </source>
</evidence>
<accession>A0A0D2J1B3</accession>